<evidence type="ECO:0000256" key="1">
    <source>
        <dbReference type="SAM" id="MobiDB-lite"/>
    </source>
</evidence>
<keyword evidence="3" id="KW-1185">Reference proteome</keyword>
<organism evidence="2 3">
    <name type="scientific">Nocardia aobensis</name>
    <dbReference type="NCBI Taxonomy" id="257277"/>
    <lineage>
        <taxon>Bacteria</taxon>
        <taxon>Bacillati</taxon>
        <taxon>Actinomycetota</taxon>
        <taxon>Actinomycetes</taxon>
        <taxon>Mycobacteriales</taxon>
        <taxon>Nocardiaceae</taxon>
        <taxon>Nocardia</taxon>
    </lineage>
</organism>
<dbReference type="Proteomes" id="UP001601442">
    <property type="component" value="Unassembled WGS sequence"/>
</dbReference>
<gene>
    <name evidence="2" type="ORF">ACFYU5_13725</name>
</gene>
<sequence length="102" mass="11554">MTDEEQAIIDFAVLWLPYGGPPDEEILVRFGMSEQRFRARLADIVADRGTSVDRAWRQRAAVLLQSYLGGEPQLDLSRTRPRPRDGANGSCVTGRPWNIKLR</sequence>
<proteinExistence type="predicted"/>
<protein>
    <recommendedName>
        <fullName evidence="4">DUF3263 domain-containing protein</fullName>
    </recommendedName>
</protein>
<evidence type="ECO:0000313" key="3">
    <source>
        <dbReference type="Proteomes" id="UP001601442"/>
    </source>
</evidence>
<evidence type="ECO:0008006" key="4">
    <source>
        <dbReference type="Google" id="ProtNLM"/>
    </source>
</evidence>
<accession>A0ABW6P2X5</accession>
<reference evidence="2 3" key="1">
    <citation type="submission" date="2024-10" db="EMBL/GenBank/DDBJ databases">
        <title>The Natural Products Discovery Center: Release of the First 8490 Sequenced Strains for Exploring Actinobacteria Biosynthetic Diversity.</title>
        <authorList>
            <person name="Kalkreuter E."/>
            <person name="Kautsar S.A."/>
            <person name="Yang D."/>
            <person name="Bader C.D."/>
            <person name="Teijaro C.N."/>
            <person name="Fluegel L."/>
            <person name="Davis C.M."/>
            <person name="Simpson J.R."/>
            <person name="Lauterbach L."/>
            <person name="Steele A.D."/>
            <person name="Gui C."/>
            <person name="Meng S."/>
            <person name="Li G."/>
            <person name="Viehrig K."/>
            <person name="Ye F."/>
            <person name="Su P."/>
            <person name="Kiefer A.F."/>
            <person name="Nichols A."/>
            <person name="Cepeda A.J."/>
            <person name="Yan W."/>
            <person name="Fan B."/>
            <person name="Jiang Y."/>
            <person name="Adhikari A."/>
            <person name="Zheng C.-J."/>
            <person name="Schuster L."/>
            <person name="Cowan T.M."/>
            <person name="Smanski M.J."/>
            <person name="Chevrette M.G."/>
            <person name="De Carvalho L.P.S."/>
            <person name="Shen B."/>
        </authorList>
    </citation>
    <scope>NUCLEOTIDE SEQUENCE [LARGE SCALE GENOMIC DNA]</scope>
    <source>
        <strain evidence="2 3">NPDC004119</strain>
    </source>
</reference>
<evidence type="ECO:0000313" key="2">
    <source>
        <dbReference type="EMBL" id="MFF0497464.1"/>
    </source>
</evidence>
<feature type="region of interest" description="Disordered" evidence="1">
    <location>
        <begin position="73"/>
        <end position="102"/>
    </location>
</feature>
<name>A0ABW6P2X5_9NOCA</name>
<comment type="caution">
    <text evidence="2">The sequence shown here is derived from an EMBL/GenBank/DDBJ whole genome shotgun (WGS) entry which is preliminary data.</text>
</comment>
<dbReference type="EMBL" id="JBIAMT010000002">
    <property type="protein sequence ID" value="MFF0497464.1"/>
    <property type="molecule type" value="Genomic_DNA"/>
</dbReference>
<dbReference type="RefSeq" id="WP_387394033.1">
    <property type="nucleotide sequence ID" value="NZ_JBIAMT010000002.1"/>
</dbReference>